<evidence type="ECO:0000313" key="3">
    <source>
        <dbReference type="Proteomes" id="UP000026961"/>
    </source>
</evidence>
<protein>
    <submittedName>
        <fullName evidence="2">Uncharacterized protein</fullName>
    </submittedName>
</protein>
<dbReference type="Proteomes" id="UP000026961">
    <property type="component" value="Chromosome 3"/>
</dbReference>
<reference evidence="2" key="1">
    <citation type="submission" date="2015-04" db="UniProtKB">
        <authorList>
            <consortium name="EnsemblPlants"/>
        </authorList>
    </citation>
    <scope>IDENTIFICATION</scope>
</reference>
<keyword evidence="3" id="KW-1185">Reference proteome</keyword>
<accession>A0A0D9Z1X5</accession>
<dbReference type="Gramene" id="OGLUM03G03260.1">
    <property type="protein sequence ID" value="OGLUM03G03260.1"/>
    <property type="gene ID" value="OGLUM03G03260"/>
</dbReference>
<organism evidence="2">
    <name type="scientific">Oryza glumipatula</name>
    <dbReference type="NCBI Taxonomy" id="40148"/>
    <lineage>
        <taxon>Eukaryota</taxon>
        <taxon>Viridiplantae</taxon>
        <taxon>Streptophyta</taxon>
        <taxon>Embryophyta</taxon>
        <taxon>Tracheophyta</taxon>
        <taxon>Spermatophyta</taxon>
        <taxon>Magnoliopsida</taxon>
        <taxon>Liliopsida</taxon>
        <taxon>Poales</taxon>
        <taxon>Poaceae</taxon>
        <taxon>BOP clade</taxon>
        <taxon>Oryzoideae</taxon>
        <taxon>Oryzeae</taxon>
        <taxon>Oryzinae</taxon>
        <taxon>Oryza</taxon>
    </lineage>
</organism>
<reference evidence="2" key="2">
    <citation type="submission" date="2018-05" db="EMBL/GenBank/DDBJ databases">
        <title>OgluRS3 (Oryza glumaepatula Reference Sequence Version 3).</title>
        <authorList>
            <person name="Zhang J."/>
            <person name="Kudrna D."/>
            <person name="Lee S."/>
            <person name="Talag J."/>
            <person name="Welchert J."/>
            <person name="Wing R.A."/>
        </authorList>
    </citation>
    <scope>NUCLEOTIDE SEQUENCE [LARGE SCALE GENOMIC DNA]</scope>
</reference>
<evidence type="ECO:0000313" key="2">
    <source>
        <dbReference type="EnsemblPlants" id="OGLUM03G03260.1"/>
    </source>
</evidence>
<feature type="region of interest" description="Disordered" evidence="1">
    <location>
        <begin position="1"/>
        <end position="28"/>
    </location>
</feature>
<proteinExistence type="predicted"/>
<feature type="compositionally biased region" description="Basic residues" evidence="1">
    <location>
        <begin position="19"/>
        <end position="28"/>
    </location>
</feature>
<sequence>MCADWVADGDGSREEAKGKNRGIRSHRSTARTRAVVPLVVSVSLTSDGRIFFMKENEGKGEEQADLKDKQGLCGLRRSTLGLRDMRGSKGKFAINLATALD</sequence>
<dbReference type="EnsemblPlants" id="OGLUM03G03260.1">
    <property type="protein sequence ID" value="OGLUM03G03260.1"/>
    <property type="gene ID" value="OGLUM03G03260"/>
</dbReference>
<evidence type="ECO:0000256" key="1">
    <source>
        <dbReference type="SAM" id="MobiDB-lite"/>
    </source>
</evidence>
<dbReference type="HOGENOM" id="CLU_180340_0_0_1"/>
<dbReference type="AlphaFoldDB" id="A0A0D9Z1X5"/>
<name>A0A0D9Z1X5_9ORYZ</name>